<organism evidence="2">
    <name type="scientific">Puccinia triticina (isolate 1-1 / race 1 (BBBD))</name>
    <name type="common">Brown leaf rust fungus</name>
    <dbReference type="NCBI Taxonomy" id="630390"/>
    <lineage>
        <taxon>Eukaryota</taxon>
        <taxon>Fungi</taxon>
        <taxon>Dikarya</taxon>
        <taxon>Basidiomycota</taxon>
        <taxon>Pucciniomycotina</taxon>
        <taxon>Pucciniomycetes</taxon>
        <taxon>Pucciniales</taxon>
        <taxon>Pucciniaceae</taxon>
        <taxon>Puccinia</taxon>
    </lineage>
</organism>
<sequence>MEADQRPRDAPAQSQASATVDNLSRMLQSFKQRLKKELAVSYAVAAAPSGSHGPLVCYYCHHECHRTARCFKLKKDKEEKLVKQKGTNFFLPNGALSPFNTLGPICHIVASYQPQVSSAATEFRMTCGSLEPWYPLAVSSQSFTGVYESNPAHKKHEVPKPFKAPAVPVSLAKRPVRKAPLPSSGSEAEDMDAEPDLFERSAAATSPAVPTPAAKPEPSQPKVCFKRGIAKEHPNAVNGLLKKISDLPVLNLKVSEIFAISPAVADGMKKWVSRRRMEVGVGEFWVSSGTLMEEFPDQADNNGLYLCLLGYLPCLIGEEGGKTAPLVASGLQLNLISNAKFSGLRY</sequence>
<evidence type="ECO:0000313" key="4">
    <source>
        <dbReference type="Proteomes" id="UP000005240"/>
    </source>
</evidence>
<dbReference type="OrthoDB" id="2690433at2759"/>
<dbReference type="Proteomes" id="UP000005240">
    <property type="component" value="Unassembled WGS sequence"/>
</dbReference>
<dbReference type="AlphaFoldDB" id="A0A180GTX2"/>
<accession>A0A180GTX2</accession>
<feature type="region of interest" description="Disordered" evidence="1">
    <location>
        <begin position="173"/>
        <end position="193"/>
    </location>
</feature>
<protein>
    <submittedName>
        <fullName evidence="2 3">Uncharacterized protein</fullName>
    </submittedName>
</protein>
<evidence type="ECO:0000313" key="2">
    <source>
        <dbReference type="EMBL" id="OAV95974.1"/>
    </source>
</evidence>
<evidence type="ECO:0000313" key="3">
    <source>
        <dbReference type="EnsemblFungi" id="PTTG_03226-t43_1-p1"/>
    </source>
</evidence>
<dbReference type="EMBL" id="ADAS02000023">
    <property type="protein sequence ID" value="OAV95974.1"/>
    <property type="molecule type" value="Genomic_DNA"/>
</dbReference>
<gene>
    <name evidence="2" type="ORF">PTTG_03226</name>
</gene>
<evidence type="ECO:0000256" key="1">
    <source>
        <dbReference type="SAM" id="MobiDB-lite"/>
    </source>
</evidence>
<dbReference type="EnsemblFungi" id="PTTG_03226-t43_1">
    <property type="protein sequence ID" value="PTTG_03226-t43_1-p1"/>
    <property type="gene ID" value="PTTG_03226"/>
</dbReference>
<reference evidence="2" key="2">
    <citation type="submission" date="2016-05" db="EMBL/GenBank/DDBJ databases">
        <title>Comparative analysis highlights variable genome content of wheat rusts and divergence of the mating loci.</title>
        <authorList>
            <person name="Cuomo C.A."/>
            <person name="Bakkeren G."/>
            <person name="Szabo L."/>
            <person name="Khalil H."/>
            <person name="Joly D."/>
            <person name="Goldberg J."/>
            <person name="Young S."/>
            <person name="Zeng Q."/>
            <person name="Fellers J."/>
        </authorList>
    </citation>
    <scope>NUCLEOTIDE SEQUENCE [LARGE SCALE GENOMIC DNA]</scope>
    <source>
        <strain evidence="2">1-1 BBBD Race 1</strain>
    </source>
</reference>
<proteinExistence type="predicted"/>
<reference evidence="3 4" key="3">
    <citation type="journal article" date="2017" name="G3 (Bethesda)">
        <title>Comparative analysis highlights variable genome content of wheat rusts and divergence of the mating loci.</title>
        <authorList>
            <person name="Cuomo C.A."/>
            <person name="Bakkeren G."/>
            <person name="Khalil H.B."/>
            <person name="Panwar V."/>
            <person name="Joly D."/>
            <person name="Linning R."/>
            <person name="Sakthikumar S."/>
            <person name="Song X."/>
            <person name="Adiconis X."/>
            <person name="Fan L."/>
            <person name="Goldberg J.M."/>
            <person name="Levin J.Z."/>
            <person name="Young S."/>
            <person name="Zeng Q."/>
            <person name="Anikster Y."/>
            <person name="Bruce M."/>
            <person name="Wang M."/>
            <person name="Yin C."/>
            <person name="McCallum B."/>
            <person name="Szabo L.J."/>
            <person name="Hulbert S."/>
            <person name="Chen X."/>
            <person name="Fellers J.P."/>
        </authorList>
    </citation>
    <scope>NUCLEOTIDE SEQUENCE</scope>
    <source>
        <strain evidence="4">Isolate 1-1 / race 1 (BBBD)</strain>
        <strain evidence="3">isolate 1-1 / race 1 (BBBD)</strain>
    </source>
</reference>
<dbReference type="VEuPathDB" id="FungiDB:PTTG_03226"/>
<name>A0A180GTX2_PUCT1</name>
<reference evidence="2" key="1">
    <citation type="submission" date="2009-11" db="EMBL/GenBank/DDBJ databases">
        <authorList>
            <consortium name="The Broad Institute Genome Sequencing Platform"/>
            <person name="Ward D."/>
            <person name="Feldgarden M."/>
            <person name="Earl A."/>
            <person name="Young S.K."/>
            <person name="Zeng Q."/>
            <person name="Koehrsen M."/>
            <person name="Alvarado L."/>
            <person name="Berlin A."/>
            <person name="Bochicchio J."/>
            <person name="Borenstein D."/>
            <person name="Chapman S.B."/>
            <person name="Chen Z."/>
            <person name="Engels R."/>
            <person name="Freedman E."/>
            <person name="Gellesch M."/>
            <person name="Goldberg J."/>
            <person name="Griggs A."/>
            <person name="Gujja S."/>
            <person name="Heilman E."/>
            <person name="Heiman D."/>
            <person name="Hepburn T."/>
            <person name="Howarth C."/>
            <person name="Jen D."/>
            <person name="Larson L."/>
            <person name="Lewis B."/>
            <person name="Mehta T."/>
            <person name="Park D."/>
            <person name="Pearson M."/>
            <person name="Roberts A."/>
            <person name="Saif S."/>
            <person name="Shea T."/>
            <person name="Shenoy N."/>
            <person name="Sisk P."/>
            <person name="Stolte C."/>
            <person name="Sykes S."/>
            <person name="Thomson T."/>
            <person name="Walk T."/>
            <person name="White J."/>
            <person name="Yandava C."/>
            <person name="Izard J."/>
            <person name="Baranova O.V."/>
            <person name="Blanton J.M."/>
            <person name="Tanner A.C."/>
            <person name="Dewhirst F.E."/>
            <person name="Haas B."/>
            <person name="Nusbaum C."/>
            <person name="Birren B."/>
        </authorList>
    </citation>
    <scope>NUCLEOTIDE SEQUENCE [LARGE SCALE GENOMIC DNA]</scope>
    <source>
        <strain evidence="2">1-1 BBBD Race 1</strain>
    </source>
</reference>
<keyword evidence="4" id="KW-1185">Reference proteome</keyword>
<reference evidence="3" key="4">
    <citation type="submission" date="2025-05" db="UniProtKB">
        <authorList>
            <consortium name="EnsemblFungi"/>
        </authorList>
    </citation>
    <scope>IDENTIFICATION</scope>
    <source>
        <strain evidence="3">isolate 1-1 / race 1 (BBBD)</strain>
    </source>
</reference>